<proteinExistence type="predicted"/>
<dbReference type="Proteomes" id="UP000250140">
    <property type="component" value="Unassembled WGS sequence"/>
</dbReference>
<dbReference type="EMBL" id="KV748849">
    <property type="protein sequence ID" value="OCL12646.1"/>
    <property type="molecule type" value="Genomic_DNA"/>
</dbReference>
<reference evidence="1 2" key="1">
    <citation type="journal article" date="2016" name="Nat. Commun.">
        <title>Ectomycorrhizal ecology is imprinted in the genome of the dominant symbiotic fungus Cenococcum geophilum.</title>
        <authorList>
            <consortium name="DOE Joint Genome Institute"/>
            <person name="Peter M."/>
            <person name="Kohler A."/>
            <person name="Ohm R.A."/>
            <person name="Kuo A."/>
            <person name="Krutzmann J."/>
            <person name="Morin E."/>
            <person name="Arend M."/>
            <person name="Barry K.W."/>
            <person name="Binder M."/>
            <person name="Choi C."/>
            <person name="Clum A."/>
            <person name="Copeland A."/>
            <person name="Grisel N."/>
            <person name="Haridas S."/>
            <person name="Kipfer T."/>
            <person name="LaButti K."/>
            <person name="Lindquist E."/>
            <person name="Lipzen A."/>
            <person name="Maire R."/>
            <person name="Meier B."/>
            <person name="Mihaltcheva S."/>
            <person name="Molinier V."/>
            <person name="Murat C."/>
            <person name="Poggeler S."/>
            <person name="Quandt C.A."/>
            <person name="Sperisen C."/>
            <person name="Tritt A."/>
            <person name="Tisserant E."/>
            <person name="Crous P.W."/>
            <person name="Henrissat B."/>
            <person name="Nehls U."/>
            <person name="Egli S."/>
            <person name="Spatafora J.W."/>
            <person name="Grigoriev I.V."/>
            <person name="Martin F.M."/>
        </authorList>
    </citation>
    <scope>NUCLEOTIDE SEQUENCE [LARGE SCALE GENOMIC DNA]</scope>
    <source>
        <strain evidence="1 2">CBS 207.34</strain>
    </source>
</reference>
<dbReference type="AlphaFoldDB" id="A0A8E2F8R4"/>
<keyword evidence="2" id="KW-1185">Reference proteome</keyword>
<accession>A0A8E2F8R4</accession>
<evidence type="ECO:0000313" key="2">
    <source>
        <dbReference type="Proteomes" id="UP000250140"/>
    </source>
</evidence>
<protein>
    <submittedName>
        <fullName evidence="1">Uncharacterized protein</fullName>
    </submittedName>
</protein>
<evidence type="ECO:0000313" key="1">
    <source>
        <dbReference type="EMBL" id="OCL12646.1"/>
    </source>
</evidence>
<sequence length="76" mass="8455">MAYGPGGVHKADHVLLKLLGKRCLHYEYSYRSSTQDDSFMKEIYSALGNFTNIMAPGTKAVVSFPPLVTLSQFLLE</sequence>
<organism evidence="1 2">
    <name type="scientific">Glonium stellatum</name>
    <dbReference type="NCBI Taxonomy" id="574774"/>
    <lineage>
        <taxon>Eukaryota</taxon>
        <taxon>Fungi</taxon>
        <taxon>Dikarya</taxon>
        <taxon>Ascomycota</taxon>
        <taxon>Pezizomycotina</taxon>
        <taxon>Dothideomycetes</taxon>
        <taxon>Pleosporomycetidae</taxon>
        <taxon>Gloniales</taxon>
        <taxon>Gloniaceae</taxon>
        <taxon>Glonium</taxon>
    </lineage>
</organism>
<gene>
    <name evidence="1" type="ORF">AOQ84DRAFT_284792</name>
</gene>
<name>A0A8E2F8R4_9PEZI</name>